<dbReference type="Proteomes" id="UP001233999">
    <property type="component" value="Unassembled WGS sequence"/>
</dbReference>
<accession>A0AAD8A5R3</accession>
<evidence type="ECO:0000313" key="1">
    <source>
        <dbReference type="EMBL" id="KAJ9592262.1"/>
    </source>
</evidence>
<dbReference type="AlphaFoldDB" id="A0AAD8A5R3"/>
<reference evidence="1" key="2">
    <citation type="submission" date="2023-05" db="EMBL/GenBank/DDBJ databases">
        <authorList>
            <person name="Fouks B."/>
        </authorList>
    </citation>
    <scope>NUCLEOTIDE SEQUENCE</scope>
    <source>
        <strain evidence="1">Stay&amp;Tobe</strain>
        <tissue evidence="1">Testes</tissue>
    </source>
</reference>
<comment type="caution">
    <text evidence="1">The sequence shown here is derived from an EMBL/GenBank/DDBJ whole genome shotgun (WGS) entry which is preliminary data.</text>
</comment>
<protein>
    <submittedName>
        <fullName evidence="1">Uncharacterized protein</fullName>
    </submittedName>
</protein>
<feature type="non-terminal residue" evidence="1">
    <location>
        <position position="1"/>
    </location>
</feature>
<organism evidence="1 2">
    <name type="scientific">Diploptera punctata</name>
    <name type="common">Pacific beetle cockroach</name>
    <dbReference type="NCBI Taxonomy" id="6984"/>
    <lineage>
        <taxon>Eukaryota</taxon>
        <taxon>Metazoa</taxon>
        <taxon>Ecdysozoa</taxon>
        <taxon>Arthropoda</taxon>
        <taxon>Hexapoda</taxon>
        <taxon>Insecta</taxon>
        <taxon>Pterygota</taxon>
        <taxon>Neoptera</taxon>
        <taxon>Polyneoptera</taxon>
        <taxon>Dictyoptera</taxon>
        <taxon>Blattodea</taxon>
        <taxon>Blaberoidea</taxon>
        <taxon>Blaberidae</taxon>
        <taxon>Diplopterinae</taxon>
        <taxon>Diploptera</taxon>
    </lineage>
</organism>
<keyword evidence="2" id="KW-1185">Reference proteome</keyword>
<gene>
    <name evidence="1" type="ORF">L9F63_001158</name>
</gene>
<reference evidence="1" key="1">
    <citation type="journal article" date="2023" name="IScience">
        <title>Live-bearing cockroach genome reveals convergent evolutionary mechanisms linked to viviparity in insects and beyond.</title>
        <authorList>
            <person name="Fouks B."/>
            <person name="Harrison M.C."/>
            <person name="Mikhailova A.A."/>
            <person name="Marchal E."/>
            <person name="English S."/>
            <person name="Carruthers M."/>
            <person name="Jennings E.C."/>
            <person name="Chiamaka E.L."/>
            <person name="Frigard R.A."/>
            <person name="Pippel M."/>
            <person name="Attardo G.M."/>
            <person name="Benoit J.B."/>
            <person name="Bornberg-Bauer E."/>
            <person name="Tobe S.S."/>
        </authorList>
    </citation>
    <scope>NUCLEOTIDE SEQUENCE</scope>
    <source>
        <strain evidence="1">Stay&amp;Tobe</strain>
    </source>
</reference>
<sequence>GKISSNGSRITCSTVCQSWQRCTCSDEHCQLRHSELELVNVIFEILLSYGVITVSTKTCYNKYSNALYTTDTSQMADHTLNELTDMRLLSSTGWSHVSSFAHTGINSLKQNLRSHSSTNRTNRCVLCRKSSHLL</sequence>
<proteinExistence type="predicted"/>
<feature type="non-terminal residue" evidence="1">
    <location>
        <position position="134"/>
    </location>
</feature>
<dbReference type="EMBL" id="JASPKZ010003842">
    <property type="protein sequence ID" value="KAJ9592262.1"/>
    <property type="molecule type" value="Genomic_DNA"/>
</dbReference>
<evidence type="ECO:0000313" key="2">
    <source>
        <dbReference type="Proteomes" id="UP001233999"/>
    </source>
</evidence>
<name>A0AAD8A5R3_DIPPU</name>